<protein>
    <submittedName>
        <fullName evidence="12">Protein translocase membrane subunit SecG</fullName>
    </submittedName>
</protein>
<evidence type="ECO:0000256" key="9">
    <source>
        <dbReference type="ARBA" id="ARBA00023136"/>
    </source>
</evidence>
<comment type="subcellular location">
    <subcellularLocation>
        <location evidence="1">Cell membrane</location>
        <topology evidence="1">Multi-pass membrane protein</topology>
    </subcellularLocation>
</comment>
<dbReference type="GO" id="GO:0005886">
    <property type="term" value="C:plasma membrane"/>
    <property type="evidence" value="ECO:0007669"/>
    <property type="project" value="UniProtKB-SubCell"/>
</dbReference>
<gene>
    <name evidence="12" type="ORF">MNBD_GAMMA23-1240</name>
</gene>
<keyword evidence="6" id="KW-0653">Protein transport</keyword>
<dbReference type="PANTHER" id="PTHR34182:SF1">
    <property type="entry name" value="PROTEIN-EXPORT MEMBRANE PROTEIN SECG"/>
    <property type="match status" value="1"/>
</dbReference>
<evidence type="ECO:0000256" key="8">
    <source>
        <dbReference type="ARBA" id="ARBA00023010"/>
    </source>
</evidence>
<sequence length="127" mass="13039">MLMQNVVLVLHVIIAVSLVTLVLLQQGKGADAGAAFGAGASGTVFGSKGSSSFLTRTTGVLATLFFITSLTLFVLATETKTVSSVVDQVQSQQKEATQSDVPTSDVPVSDSKPQLLKPSTSDVPAAD</sequence>
<reference evidence="12" key="1">
    <citation type="submission" date="2018-06" db="EMBL/GenBank/DDBJ databases">
        <authorList>
            <person name="Zhirakovskaya E."/>
        </authorList>
    </citation>
    <scope>NUCLEOTIDE SEQUENCE</scope>
</reference>
<dbReference type="Pfam" id="PF03840">
    <property type="entry name" value="SecG"/>
    <property type="match status" value="1"/>
</dbReference>
<evidence type="ECO:0000256" key="3">
    <source>
        <dbReference type="ARBA" id="ARBA00022448"/>
    </source>
</evidence>
<evidence type="ECO:0000256" key="10">
    <source>
        <dbReference type="SAM" id="MobiDB-lite"/>
    </source>
</evidence>
<keyword evidence="4" id="KW-1003">Cell membrane</keyword>
<keyword evidence="9 11" id="KW-0472">Membrane</keyword>
<comment type="similarity">
    <text evidence="2">Belongs to the SecG family.</text>
</comment>
<feature type="transmembrane region" description="Helical" evidence="11">
    <location>
        <begin position="53"/>
        <end position="75"/>
    </location>
</feature>
<name>A0A3B1APT8_9ZZZZ</name>
<dbReference type="GO" id="GO:0065002">
    <property type="term" value="P:intracellular protein transmembrane transport"/>
    <property type="evidence" value="ECO:0007669"/>
    <property type="project" value="TreeGrafter"/>
</dbReference>
<dbReference type="PANTHER" id="PTHR34182">
    <property type="entry name" value="PROTEIN-EXPORT MEMBRANE PROTEIN SECG"/>
    <property type="match status" value="1"/>
</dbReference>
<evidence type="ECO:0000256" key="1">
    <source>
        <dbReference type="ARBA" id="ARBA00004651"/>
    </source>
</evidence>
<organism evidence="12">
    <name type="scientific">hydrothermal vent metagenome</name>
    <dbReference type="NCBI Taxonomy" id="652676"/>
    <lineage>
        <taxon>unclassified sequences</taxon>
        <taxon>metagenomes</taxon>
        <taxon>ecological metagenomes</taxon>
    </lineage>
</organism>
<evidence type="ECO:0000313" key="12">
    <source>
        <dbReference type="EMBL" id="VAW95964.1"/>
    </source>
</evidence>
<evidence type="ECO:0000256" key="5">
    <source>
        <dbReference type="ARBA" id="ARBA00022692"/>
    </source>
</evidence>
<dbReference type="GO" id="GO:0043952">
    <property type="term" value="P:protein transport by the Sec complex"/>
    <property type="evidence" value="ECO:0007669"/>
    <property type="project" value="TreeGrafter"/>
</dbReference>
<dbReference type="EMBL" id="UOFT01000050">
    <property type="protein sequence ID" value="VAW95964.1"/>
    <property type="molecule type" value="Genomic_DNA"/>
</dbReference>
<keyword evidence="8" id="KW-0811">Translocation</keyword>
<evidence type="ECO:0000256" key="4">
    <source>
        <dbReference type="ARBA" id="ARBA00022475"/>
    </source>
</evidence>
<dbReference type="GO" id="GO:0015450">
    <property type="term" value="F:protein-transporting ATPase activity"/>
    <property type="evidence" value="ECO:0007669"/>
    <property type="project" value="InterPro"/>
</dbReference>
<proteinExistence type="inferred from homology"/>
<dbReference type="PRINTS" id="PR01651">
    <property type="entry name" value="SECGEXPORT"/>
</dbReference>
<dbReference type="AlphaFoldDB" id="A0A3B1APT8"/>
<evidence type="ECO:0000256" key="11">
    <source>
        <dbReference type="SAM" id="Phobius"/>
    </source>
</evidence>
<evidence type="ECO:0000256" key="2">
    <source>
        <dbReference type="ARBA" id="ARBA00008445"/>
    </source>
</evidence>
<evidence type="ECO:0000256" key="7">
    <source>
        <dbReference type="ARBA" id="ARBA00022989"/>
    </source>
</evidence>
<keyword evidence="5 11" id="KW-0812">Transmembrane</keyword>
<keyword evidence="7 11" id="KW-1133">Transmembrane helix</keyword>
<feature type="region of interest" description="Disordered" evidence="10">
    <location>
        <begin position="90"/>
        <end position="127"/>
    </location>
</feature>
<dbReference type="GO" id="GO:0009306">
    <property type="term" value="P:protein secretion"/>
    <property type="evidence" value="ECO:0007669"/>
    <property type="project" value="InterPro"/>
</dbReference>
<dbReference type="InterPro" id="IPR004692">
    <property type="entry name" value="SecG"/>
</dbReference>
<evidence type="ECO:0000256" key="6">
    <source>
        <dbReference type="ARBA" id="ARBA00022927"/>
    </source>
</evidence>
<keyword evidence="3" id="KW-0813">Transport</keyword>
<feature type="compositionally biased region" description="Polar residues" evidence="10">
    <location>
        <begin position="117"/>
        <end position="127"/>
    </location>
</feature>
<accession>A0A3B1APT8</accession>
<dbReference type="NCBIfam" id="TIGR00810">
    <property type="entry name" value="secG"/>
    <property type="match status" value="1"/>
</dbReference>